<dbReference type="SUPFAM" id="SSF88723">
    <property type="entry name" value="PIN domain-like"/>
    <property type="match status" value="1"/>
</dbReference>
<dbReference type="AlphaFoldDB" id="A0A1T1ARD0"/>
<dbReference type="InterPro" id="IPR029060">
    <property type="entry name" value="PIN-like_dom_sf"/>
</dbReference>
<name>A0A1T1ARD0_RHOFE</name>
<accession>A0A1T1ARD0</accession>
<dbReference type="InterPro" id="IPR002716">
    <property type="entry name" value="PIN_dom"/>
</dbReference>
<dbReference type="PANTHER" id="PTHR34610:SF3">
    <property type="entry name" value="SSL7007 PROTEIN"/>
    <property type="match status" value="1"/>
</dbReference>
<dbReference type="NCBIfam" id="TIGR00305">
    <property type="entry name" value="putative toxin-antitoxin system toxin component, PIN family"/>
    <property type="match status" value="1"/>
</dbReference>
<dbReference type="RefSeq" id="WP_078364492.1">
    <property type="nucleotide sequence ID" value="NZ_MTJN01000002.1"/>
</dbReference>
<keyword evidence="3" id="KW-1185">Reference proteome</keyword>
<dbReference type="Pfam" id="PF13470">
    <property type="entry name" value="PIN_3"/>
    <property type="match status" value="1"/>
</dbReference>
<reference evidence="2 3" key="1">
    <citation type="submission" date="2017-01" db="EMBL/GenBank/DDBJ databases">
        <title>Genome sequencing of Rhodoferax fermentans JCM 7819.</title>
        <authorList>
            <person name="Kim Y.J."/>
            <person name="Farh M.E.-A."/>
            <person name="Yang D.-C."/>
        </authorList>
    </citation>
    <scope>NUCLEOTIDE SEQUENCE [LARGE SCALE GENOMIC DNA]</scope>
    <source>
        <strain evidence="2 3">JCM 7819</strain>
    </source>
</reference>
<protein>
    <submittedName>
        <fullName evidence="2">Putative toxin-antitoxin system toxin component, PIN family</fullName>
    </submittedName>
</protein>
<sequence length="150" mass="16243">MSQGAESQPSPHGPVVAPVVLDTNIVLDLLLFQDPATLTLRAELAGNRLQWIATVPMRDELARVLTYPYIVKSLQHHGISATEVLAGFDAQAQIHVAAPRASAVCKDADDQIFIDLAVDHQACLLSKDKAVLCMKKRLLALSVKVLKAIE</sequence>
<dbReference type="EMBL" id="MTJN01000002">
    <property type="protein sequence ID" value="OOV06671.1"/>
    <property type="molecule type" value="Genomic_DNA"/>
</dbReference>
<evidence type="ECO:0000313" key="2">
    <source>
        <dbReference type="EMBL" id="OOV06671.1"/>
    </source>
</evidence>
<proteinExistence type="predicted"/>
<dbReference type="STRING" id="28066.RF819_07980"/>
<feature type="domain" description="PIN" evidence="1">
    <location>
        <begin position="19"/>
        <end position="129"/>
    </location>
</feature>
<dbReference type="OrthoDB" id="9802272at2"/>
<dbReference type="InterPro" id="IPR002850">
    <property type="entry name" value="PIN_toxin-like"/>
</dbReference>
<comment type="caution">
    <text evidence="2">The sequence shown here is derived from an EMBL/GenBank/DDBJ whole genome shotgun (WGS) entry which is preliminary data.</text>
</comment>
<dbReference type="Proteomes" id="UP000190750">
    <property type="component" value="Unassembled WGS sequence"/>
</dbReference>
<evidence type="ECO:0000313" key="3">
    <source>
        <dbReference type="Proteomes" id="UP000190750"/>
    </source>
</evidence>
<organism evidence="2 3">
    <name type="scientific">Rhodoferax fermentans</name>
    <dbReference type="NCBI Taxonomy" id="28066"/>
    <lineage>
        <taxon>Bacteria</taxon>
        <taxon>Pseudomonadati</taxon>
        <taxon>Pseudomonadota</taxon>
        <taxon>Betaproteobacteria</taxon>
        <taxon>Burkholderiales</taxon>
        <taxon>Comamonadaceae</taxon>
        <taxon>Rhodoferax</taxon>
    </lineage>
</organism>
<dbReference type="PANTHER" id="PTHR34610">
    <property type="entry name" value="SSL7007 PROTEIN"/>
    <property type="match status" value="1"/>
</dbReference>
<evidence type="ECO:0000259" key="1">
    <source>
        <dbReference type="Pfam" id="PF13470"/>
    </source>
</evidence>
<gene>
    <name evidence="2" type="ORF">RF819_07980</name>
</gene>